<dbReference type="EMBL" id="SNYV01000011">
    <property type="protein sequence ID" value="TDQ79769.1"/>
    <property type="molecule type" value="Genomic_DNA"/>
</dbReference>
<keyword evidence="1" id="KW-0175">Coiled coil</keyword>
<evidence type="ECO:0000256" key="1">
    <source>
        <dbReference type="SAM" id="Coils"/>
    </source>
</evidence>
<comment type="caution">
    <text evidence="2">The sequence shown here is derived from an EMBL/GenBank/DDBJ whole genome shotgun (WGS) entry which is preliminary data.</text>
</comment>
<accession>A0A4V3DE60</accession>
<dbReference type="Proteomes" id="UP000295292">
    <property type="component" value="Unassembled WGS sequence"/>
</dbReference>
<evidence type="ECO:0000313" key="3">
    <source>
        <dbReference type="Proteomes" id="UP000295292"/>
    </source>
</evidence>
<evidence type="ECO:0000313" key="2">
    <source>
        <dbReference type="EMBL" id="TDQ79769.1"/>
    </source>
</evidence>
<protein>
    <submittedName>
        <fullName evidence="2">Uncharacterized protein</fullName>
    </submittedName>
</protein>
<dbReference type="OrthoDB" id="714422at2"/>
<gene>
    <name evidence="2" type="ORF">CLV99_1218</name>
</gene>
<sequence>MKPSKSRYYCPEAQRHKILFESEKKAEDFIRYNNEEIRKATGYAPVRSYQCIACDGWHVTSSSEVRDLPSKTEMVIQAFREAQEEKKKRKEQAAAVRQEWRDRLEVAAANLQMQIDVIKEQIDNKGDKTIIISLIEEAFQVFARLGKAAKFRKHKRDLERELYRLEFGAEQLPDDAESNILIQIQTIEYLLENKSDKALIHHIINETAKALRTSRNTVFVKYSKAQLEGKLNRLLSLLQQ</sequence>
<organism evidence="2 3">
    <name type="scientific">Sphingobacterium yanglingense</name>
    <dbReference type="NCBI Taxonomy" id="1437280"/>
    <lineage>
        <taxon>Bacteria</taxon>
        <taxon>Pseudomonadati</taxon>
        <taxon>Bacteroidota</taxon>
        <taxon>Sphingobacteriia</taxon>
        <taxon>Sphingobacteriales</taxon>
        <taxon>Sphingobacteriaceae</taxon>
        <taxon>Sphingobacterium</taxon>
    </lineage>
</organism>
<proteinExistence type="predicted"/>
<name>A0A4V3DE60_9SPHI</name>
<feature type="coiled-coil region" evidence="1">
    <location>
        <begin position="79"/>
        <end position="128"/>
    </location>
</feature>
<keyword evidence="3" id="KW-1185">Reference proteome</keyword>
<reference evidence="2 3" key="1">
    <citation type="submission" date="2019-03" db="EMBL/GenBank/DDBJ databases">
        <title>Genomic Encyclopedia of Archaeal and Bacterial Type Strains, Phase II (KMG-II): from individual species to whole genera.</title>
        <authorList>
            <person name="Goeker M."/>
        </authorList>
    </citation>
    <scope>NUCLEOTIDE SEQUENCE [LARGE SCALE GENOMIC DNA]</scope>
    <source>
        <strain evidence="2 3">DSM 28353</strain>
    </source>
</reference>
<dbReference type="AlphaFoldDB" id="A0A4V3DE60"/>
<dbReference type="RefSeq" id="WP_133583534.1">
    <property type="nucleotide sequence ID" value="NZ_SNYV01000011.1"/>
</dbReference>